<evidence type="ECO:0000256" key="3">
    <source>
        <dbReference type="SAM" id="SignalP"/>
    </source>
</evidence>
<accession>A0AAV7K2U6</accession>
<dbReference type="AlphaFoldDB" id="A0AAV7K2U6"/>
<comment type="caution">
    <text evidence="4">The sequence shown here is derived from an EMBL/GenBank/DDBJ whole genome shotgun (WGS) entry which is preliminary data.</text>
</comment>
<dbReference type="Proteomes" id="UP001165289">
    <property type="component" value="Unassembled WGS sequence"/>
</dbReference>
<protein>
    <submittedName>
        <fullName evidence="4">Uncharacterized protein</fullName>
    </submittedName>
</protein>
<reference evidence="4 5" key="1">
    <citation type="journal article" date="2023" name="BMC Biol.">
        <title>The compact genome of the sponge Oopsacas minuta (Hexactinellida) is lacking key metazoan core genes.</title>
        <authorList>
            <person name="Santini S."/>
            <person name="Schenkelaars Q."/>
            <person name="Jourda C."/>
            <person name="Duchesne M."/>
            <person name="Belahbib H."/>
            <person name="Rocher C."/>
            <person name="Selva M."/>
            <person name="Riesgo A."/>
            <person name="Vervoort M."/>
            <person name="Leys S.P."/>
            <person name="Kodjabachian L."/>
            <person name="Le Bivic A."/>
            <person name="Borchiellini C."/>
            <person name="Claverie J.M."/>
            <person name="Renard E."/>
        </authorList>
    </citation>
    <scope>NUCLEOTIDE SEQUENCE [LARGE SCALE GENOMIC DNA]</scope>
    <source>
        <strain evidence="4">SPO-2</strain>
    </source>
</reference>
<keyword evidence="2" id="KW-0472">Membrane</keyword>
<feature type="chain" id="PRO_5043473758" evidence="3">
    <location>
        <begin position="22"/>
        <end position="713"/>
    </location>
</feature>
<organism evidence="4 5">
    <name type="scientific">Oopsacas minuta</name>
    <dbReference type="NCBI Taxonomy" id="111878"/>
    <lineage>
        <taxon>Eukaryota</taxon>
        <taxon>Metazoa</taxon>
        <taxon>Porifera</taxon>
        <taxon>Hexactinellida</taxon>
        <taxon>Hexasterophora</taxon>
        <taxon>Lyssacinosida</taxon>
        <taxon>Leucopsacidae</taxon>
        <taxon>Oopsacas</taxon>
    </lineage>
</organism>
<evidence type="ECO:0000256" key="2">
    <source>
        <dbReference type="SAM" id="Phobius"/>
    </source>
</evidence>
<feature type="coiled-coil region" evidence="1">
    <location>
        <begin position="499"/>
        <end position="547"/>
    </location>
</feature>
<name>A0AAV7K2U6_9METZ</name>
<evidence type="ECO:0000313" key="4">
    <source>
        <dbReference type="EMBL" id="KAI6655567.1"/>
    </source>
</evidence>
<feature type="transmembrane region" description="Helical" evidence="2">
    <location>
        <begin position="640"/>
        <end position="666"/>
    </location>
</feature>
<evidence type="ECO:0000313" key="5">
    <source>
        <dbReference type="Proteomes" id="UP001165289"/>
    </source>
</evidence>
<sequence>MKISFQIILLLGISLGSLANADICTADWLLEDYLSDSCYSCKDDNELLSWCTSYLNGDNIPPIKCCEGYGYDYQDIMPTEGSTNLGSDYQDIMPTEGSTNLGSDYQDIMPTEGSTNLGSDYRDIMPIEGSTDDDIVYDFGYEYSDIEDDESFPYDFEDYEYYDSDSDSDSDSDDESFIGFDLMDDELAGPITNEVLLPLPSALEEIDSITITTPSLVDFTASPDCFLASILGNNYVDSYQNAKQKCNSDLKEQLRLEFNSLLEQVSETKGNFKTFLQQYSDELTEDEIQEVKAQMADLDRQVIERTQRMRDQLMNPNCTKYTNLEKDRSIISAAEAYERVLDVDEIQAGNDIFCLENYLRKLQTKLEECQYEVMTLYSQLIDEDKTDLIFEKMCRSGDVQRVKDIVDEFFTEVSYESIYPTPVIEPMYPEEPMDTVEEMEQRRLELNRELEQLQQELDQAVSEKQIIFNKYVEVSNRHIYVEERINELLESGNIDSDEGNDLRNELQELQADQNNLKSELAIIKALIREIEEEMNALLSEEIQLEILLGVMPDQPEEPTTESPIDEFIDNLGPGPVQFQDVTTESSEVEEVFTNIPTEEVIYIIDDYDFPTETPHFVINDDRLFESEEEEGEHHGKLSKYLIGVSIGVLALLGVLMMSLCIPLAVVMNRNKGKKVPYDKASLAEKDPAILLKQTGFENPIYKFYVENSKGTIN</sequence>
<keyword evidence="2" id="KW-0812">Transmembrane</keyword>
<proteinExistence type="predicted"/>
<feature type="coiled-coil region" evidence="1">
    <location>
        <begin position="251"/>
        <end position="308"/>
    </location>
</feature>
<keyword evidence="2" id="KW-1133">Transmembrane helix</keyword>
<gene>
    <name evidence="4" type="ORF">LOD99_2066</name>
</gene>
<feature type="coiled-coil region" evidence="1">
    <location>
        <begin position="436"/>
        <end position="470"/>
    </location>
</feature>
<evidence type="ECO:0000256" key="1">
    <source>
        <dbReference type="SAM" id="Coils"/>
    </source>
</evidence>
<keyword evidence="3" id="KW-0732">Signal</keyword>
<feature type="signal peptide" evidence="3">
    <location>
        <begin position="1"/>
        <end position="21"/>
    </location>
</feature>
<keyword evidence="1" id="KW-0175">Coiled coil</keyword>
<dbReference type="EMBL" id="JAKMXF010000188">
    <property type="protein sequence ID" value="KAI6655567.1"/>
    <property type="molecule type" value="Genomic_DNA"/>
</dbReference>
<keyword evidence="5" id="KW-1185">Reference proteome</keyword>